<organism evidence="7 8">
    <name type="scientific">Coccomyxa subellipsoidea</name>
    <dbReference type="NCBI Taxonomy" id="248742"/>
    <lineage>
        <taxon>Eukaryota</taxon>
        <taxon>Viridiplantae</taxon>
        <taxon>Chlorophyta</taxon>
        <taxon>core chlorophytes</taxon>
        <taxon>Trebouxiophyceae</taxon>
        <taxon>Trebouxiophyceae incertae sedis</taxon>
        <taxon>Coccomyxaceae</taxon>
        <taxon>Coccomyxa</taxon>
    </lineage>
</organism>
<keyword evidence="3 5" id="KW-0862">Zinc</keyword>
<dbReference type="Proteomes" id="UP001491310">
    <property type="component" value="Unassembled WGS sequence"/>
</dbReference>
<accession>A0ABR2YM79</accession>
<keyword evidence="4" id="KW-0238">DNA-binding</keyword>
<name>A0ABR2YM79_9CHLO</name>
<keyword evidence="8" id="KW-1185">Reference proteome</keyword>
<dbReference type="PANTHER" id="PTHR14493">
    <property type="entry name" value="UNKEMPT FAMILY MEMBER"/>
    <property type="match status" value="1"/>
</dbReference>
<dbReference type="EMBL" id="JALJOT010000009">
    <property type="protein sequence ID" value="KAK9907537.1"/>
    <property type="molecule type" value="Genomic_DNA"/>
</dbReference>
<gene>
    <name evidence="7" type="ORF">WJX75_005541</name>
</gene>
<keyword evidence="1 5" id="KW-0479">Metal-binding</keyword>
<reference evidence="7 8" key="1">
    <citation type="journal article" date="2024" name="Nat. Commun.">
        <title>Phylogenomics reveals the evolutionary origins of lichenization in chlorophyte algae.</title>
        <authorList>
            <person name="Puginier C."/>
            <person name="Libourel C."/>
            <person name="Otte J."/>
            <person name="Skaloud P."/>
            <person name="Haon M."/>
            <person name="Grisel S."/>
            <person name="Petersen M."/>
            <person name="Berrin J.G."/>
            <person name="Delaux P.M."/>
            <person name="Dal Grande F."/>
            <person name="Keller J."/>
        </authorList>
    </citation>
    <scope>NUCLEOTIDE SEQUENCE [LARGE SCALE GENOMIC DNA]</scope>
    <source>
        <strain evidence="7 8">SAG 216-7</strain>
    </source>
</reference>
<evidence type="ECO:0000256" key="3">
    <source>
        <dbReference type="ARBA" id="ARBA00022833"/>
    </source>
</evidence>
<dbReference type="InterPro" id="IPR057444">
    <property type="entry name" value="Znf-CCCH_AtC3H23-like"/>
</dbReference>
<evidence type="ECO:0000256" key="5">
    <source>
        <dbReference type="PROSITE-ProRule" id="PRU00723"/>
    </source>
</evidence>
<evidence type="ECO:0000259" key="6">
    <source>
        <dbReference type="PROSITE" id="PS50103"/>
    </source>
</evidence>
<evidence type="ECO:0000256" key="1">
    <source>
        <dbReference type="ARBA" id="ARBA00022723"/>
    </source>
</evidence>
<sequence length="524" mass="56161">MVAELDLSMDTKQNAACNGAAEEEEPELFKADDFRIYCMKVLPCSKRSCHDWQQCPYAHPGEKAKRRDPSLHNYTGIACPNMKQARKCPRGDACPYAHNVFEYWLHPSRYRTQMCKDGAGCTRRICFFAHAPQELRTNAKKPHVSPEALASATAALEATHTAAPAPTGKADQVNLLSALLKAHSGGDLDALKHLQAQAMGGQPAQDQQQQQLVDALATLLLSNGYLQHELPEAQSQPLPAIDDRLDLAAMGKFNSVPMFGQVRRRSIGRPARHSIDLASSLAAVAAPVAADNMLDSYDFLAGGTANPPPRYSQREEAAYKAGIAAAMAAQNQQEQQQAQAAEFMQSLQQAARAQAAAAEAESAAAAQLHPCAGFLGETGAFGSSPFHTSPIGAAGSFAPQQPAMCAITDTGTWTYEAEGMDFTTGSNAFGINMGRLSTDSTRCSSEMFTLLDSRRCSRSEGLPPAFRCSEDSVRSSMDCGTPAANWSNFGSETAAPSQTPFVNYRLSSLFATTSPFDASASRGF</sequence>
<keyword evidence="2 5" id="KW-0863">Zinc-finger</keyword>
<dbReference type="Gene3D" id="3.30.1370.210">
    <property type="match status" value="1"/>
</dbReference>
<dbReference type="Pfam" id="PF25512">
    <property type="entry name" value="zf-CCCH_AtC3H23"/>
    <property type="match status" value="1"/>
</dbReference>
<evidence type="ECO:0000256" key="4">
    <source>
        <dbReference type="ARBA" id="ARBA00023125"/>
    </source>
</evidence>
<feature type="domain" description="C3H1-type" evidence="6">
    <location>
        <begin position="73"/>
        <end position="101"/>
    </location>
</feature>
<dbReference type="PANTHER" id="PTHR14493:SF50">
    <property type="entry name" value="RING FINGER PROTEIN UNKEMPT"/>
    <property type="match status" value="1"/>
</dbReference>
<feature type="zinc finger region" description="C3H1-type" evidence="5">
    <location>
        <begin position="73"/>
        <end position="101"/>
    </location>
</feature>
<dbReference type="PROSITE" id="PS50103">
    <property type="entry name" value="ZF_C3H1"/>
    <property type="match status" value="1"/>
</dbReference>
<dbReference type="InterPro" id="IPR000571">
    <property type="entry name" value="Znf_CCCH"/>
</dbReference>
<protein>
    <recommendedName>
        <fullName evidence="6">C3H1-type domain-containing protein</fullName>
    </recommendedName>
</protein>
<evidence type="ECO:0000313" key="8">
    <source>
        <dbReference type="Proteomes" id="UP001491310"/>
    </source>
</evidence>
<proteinExistence type="predicted"/>
<comment type="caution">
    <text evidence="7">The sequence shown here is derived from an EMBL/GenBank/DDBJ whole genome shotgun (WGS) entry which is preliminary data.</text>
</comment>
<dbReference type="SUPFAM" id="SSF90229">
    <property type="entry name" value="CCCH zinc finger"/>
    <property type="match status" value="1"/>
</dbReference>
<dbReference type="InterPro" id="IPR036855">
    <property type="entry name" value="Znf_CCCH_sf"/>
</dbReference>
<dbReference type="InterPro" id="IPR045234">
    <property type="entry name" value="Unkempt-like"/>
</dbReference>
<evidence type="ECO:0000256" key="2">
    <source>
        <dbReference type="ARBA" id="ARBA00022771"/>
    </source>
</evidence>
<evidence type="ECO:0000313" key="7">
    <source>
        <dbReference type="EMBL" id="KAK9907537.1"/>
    </source>
</evidence>